<dbReference type="EMBL" id="MU003525">
    <property type="protein sequence ID" value="KAF2466247.1"/>
    <property type="molecule type" value="Genomic_DNA"/>
</dbReference>
<reference evidence="1" key="1">
    <citation type="journal article" date="2020" name="Stud. Mycol.">
        <title>101 Dothideomycetes genomes: a test case for predicting lifestyles and emergence of pathogens.</title>
        <authorList>
            <person name="Haridas S."/>
            <person name="Albert R."/>
            <person name="Binder M."/>
            <person name="Bloem J."/>
            <person name="Labutti K."/>
            <person name="Salamov A."/>
            <person name="Andreopoulos B."/>
            <person name="Baker S."/>
            <person name="Barry K."/>
            <person name="Bills G."/>
            <person name="Bluhm B."/>
            <person name="Cannon C."/>
            <person name="Castanera R."/>
            <person name="Culley D."/>
            <person name="Daum C."/>
            <person name="Ezra D."/>
            <person name="Gonzalez J."/>
            <person name="Henrissat B."/>
            <person name="Kuo A."/>
            <person name="Liang C."/>
            <person name="Lipzen A."/>
            <person name="Lutzoni F."/>
            <person name="Magnuson J."/>
            <person name="Mondo S."/>
            <person name="Nolan M."/>
            <person name="Ohm R."/>
            <person name="Pangilinan J."/>
            <person name="Park H.-J."/>
            <person name="Ramirez L."/>
            <person name="Alfaro M."/>
            <person name="Sun H."/>
            <person name="Tritt A."/>
            <person name="Yoshinaga Y."/>
            <person name="Zwiers L.-H."/>
            <person name="Turgeon B."/>
            <person name="Goodwin S."/>
            <person name="Spatafora J."/>
            <person name="Crous P."/>
            <person name="Grigoriev I."/>
        </authorList>
    </citation>
    <scope>NUCLEOTIDE SEQUENCE</scope>
    <source>
        <strain evidence="1">ATCC 200398</strain>
    </source>
</reference>
<sequence>MSGFGGVGTEFISRLDPPRDMLKGYDNTKTYKDQSGSVPQIFRDAMSVREEVFGEQGVPLEAEFDEDDPRSYHFVVYASVAPTSSSPPPGNLKDKENISKIEEDRRRSSSAQRLPVGTIRLIPPPHGPNKYKEGDKHPDADPPPSVSAHPTEPYIKLGRLSILKEYRSLGLAKLLINAAIDYAAQHPEEVCPPPSPTALEAASRLGKAAEDAVLFRGLCMIHAQVNVEKLWNKYGFTEELITPGGAVIEIPAEDHWVEEGLEHMAMWKRVNMDAETGRL</sequence>
<evidence type="ECO:0000313" key="1">
    <source>
        <dbReference type="EMBL" id="KAF2466247.1"/>
    </source>
</evidence>
<proteinExistence type="predicted"/>
<accession>A0ACB6QH84</accession>
<evidence type="ECO:0000313" key="2">
    <source>
        <dbReference type="Proteomes" id="UP000799755"/>
    </source>
</evidence>
<name>A0ACB6QH84_9PLEO</name>
<protein>
    <submittedName>
        <fullName evidence="1">Uncharacterized protein</fullName>
    </submittedName>
</protein>
<keyword evidence="2" id="KW-1185">Reference proteome</keyword>
<dbReference type="Proteomes" id="UP000799755">
    <property type="component" value="Unassembled WGS sequence"/>
</dbReference>
<gene>
    <name evidence="1" type="ORF">BDR25DRAFT_317666</name>
</gene>
<organism evidence="1 2">
    <name type="scientific">Lindgomyces ingoldianus</name>
    <dbReference type="NCBI Taxonomy" id="673940"/>
    <lineage>
        <taxon>Eukaryota</taxon>
        <taxon>Fungi</taxon>
        <taxon>Dikarya</taxon>
        <taxon>Ascomycota</taxon>
        <taxon>Pezizomycotina</taxon>
        <taxon>Dothideomycetes</taxon>
        <taxon>Pleosporomycetidae</taxon>
        <taxon>Pleosporales</taxon>
        <taxon>Lindgomycetaceae</taxon>
        <taxon>Lindgomyces</taxon>
    </lineage>
</organism>
<comment type="caution">
    <text evidence="1">The sequence shown here is derived from an EMBL/GenBank/DDBJ whole genome shotgun (WGS) entry which is preliminary data.</text>
</comment>